<dbReference type="PANTHER" id="PTHR11474:SF50">
    <property type="entry name" value="TYROSINASE COPPER-BINDING DOMAIN-CONTAINING PROTEIN"/>
    <property type="match status" value="1"/>
</dbReference>
<organism evidence="3 4">
    <name type="scientific">Diploscapter pachys</name>
    <dbReference type="NCBI Taxonomy" id="2018661"/>
    <lineage>
        <taxon>Eukaryota</taxon>
        <taxon>Metazoa</taxon>
        <taxon>Ecdysozoa</taxon>
        <taxon>Nematoda</taxon>
        <taxon>Chromadorea</taxon>
        <taxon>Rhabditida</taxon>
        <taxon>Rhabditina</taxon>
        <taxon>Rhabditomorpha</taxon>
        <taxon>Rhabditoidea</taxon>
        <taxon>Rhabditidae</taxon>
        <taxon>Diploscapter</taxon>
    </lineage>
</organism>
<dbReference type="InterPro" id="IPR002227">
    <property type="entry name" value="Tyrosinase_Cu-bd"/>
</dbReference>
<keyword evidence="1" id="KW-0479">Metal-binding</keyword>
<dbReference type="InterPro" id="IPR050316">
    <property type="entry name" value="Tyrosinase/Hemocyanin"/>
</dbReference>
<dbReference type="STRING" id="2018661.A0A2A2J8D8"/>
<sequence length="374" mass="44141">MKNYTMPWFRIPRKNQKKVGIYNVADSGFGIHFIPYNDEFIPADWSEEEYQYLPCMSKECLCPFFMGKWINESCIVGPGIELKRAHRQEIRTLSDEKFKRWTKMLNELKATGKYTRMARHHKYSGVHSGPAFLLWHREFIKRCEIVFRKHMPIEDVNMGIPYWDSSLDWPLPTPSDSIFFSDIFVGEVDDEGLVKNGPFHNWTSIEGRPQILRQFNKSKDGELLNDARIKWLINNPDFNMIYGASMPIENCSITLPNDPRMFEHSHNYVHFYVNGDMSRGYSASNDIIFYLHHSMIDWILEHWRQNMQTREERESVYPASDPYCFPKWHFADNPMPMLQPFMNKDALSNGYADEIFEYTERPSCSRDNADCGSK</sequence>
<comment type="caution">
    <text evidence="3">The sequence shown here is derived from an EMBL/GenBank/DDBJ whole genome shotgun (WGS) entry which is preliminary data.</text>
</comment>
<name>A0A2A2J8D8_9BILA</name>
<protein>
    <recommendedName>
        <fullName evidence="2">Tyrosinase copper-binding domain-containing protein</fullName>
    </recommendedName>
</protein>
<gene>
    <name evidence="3" type="ORF">WR25_23827</name>
</gene>
<dbReference type="InterPro" id="IPR008922">
    <property type="entry name" value="Di-copper_centre_dom_sf"/>
</dbReference>
<dbReference type="AlphaFoldDB" id="A0A2A2J8D8"/>
<evidence type="ECO:0000313" key="4">
    <source>
        <dbReference type="Proteomes" id="UP000218231"/>
    </source>
</evidence>
<keyword evidence="4" id="KW-1185">Reference proteome</keyword>
<dbReference type="Proteomes" id="UP000218231">
    <property type="component" value="Unassembled WGS sequence"/>
</dbReference>
<reference evidence="3 4" key="1">
    <citation type="journal article" date="2017" name="Curr. Biol.">
        <title>Genome architecture and evolution of a unichromosomal asexual nematode.</title>
        <authorList>
            <person name="Fradin H."/>
            <person name="Zegar C."/>
            <person name="Gutwein M."/>
            <person name="Lucas J."/>
            <person name="Kovtun M."/>
            <person name="Corcoran D."/>
            <person name="Baugh L.R."/>
            <person name="Kiontke K."/>
            <person name="Gunsalus K."/>
            <person name="Fitch D.H."/>
            <person name="Piano F."/>
        </authorList>
    </citation>
    <scope>NUCLEOTIDE SEQUENCE [LARGE SCALE GENOMIC DNA]</scope>
    <source>
        <strain evidence="3">PF1309</strain>
    </source>
</reference>
<evidence type="ECO:0000313" key="3">
    <source>
        <dbReference type="EMBL" id="PAV57923.1"/>
    </source>
</evidence>
<dbReference type="EMBL" id="LIAE01010614">
    <property type="protein sequence ID" value="PAV57923.1"/>
    <property type="molecule type" value="Genomic_DNA"/>
</dbReference>
<evidence type="ECO:0000256" key="1">
    <source>
        <dbReference type="ARBA" id="ARBA00022723"/>
    </source>
</evidence>
<dbReference type="PANTHER" id="PTHR11474">
    <property type="entry name" value="TYROSINASE FAMILY MEMBER"/>
    <property type="match status" value="1"/>
</dbReference>
<proteinExistence type="predicted"/>
<accession>A0A2A2J8D8</accession>
<dbReference type="Gene3D" id="1.10.1280.10">
    <property type="entry name" value="Di-copper center containing domain from catechol oxidase"/>
    <property type="match status" value="1"/>
</dbReference>
<evidence type="ECO:0000259" key="2">
    <source>
        <dbReference type="Pfam" id="PF00264"/>
    </source>
</evidence>
<feature type="domain" description="Tyrosinase copper-binding" evidence="2">
    <location>
        <begin position="114"/>
        <end position="305"/>
    </location>
</feature>
<dbReference type="SUPFAM" id="SSF48056">
    <property type="entry name" value="Di-copper centre-containing domain"/>
    <property type="match status" value="1"/>
</dbReference>
<dbReference type="PRINTS" id="PR00092">
    <property type="entry name" value="TYROSINASE"/>
</dbReference>
<dbReference type="Pfam" id="PF00264">
    <property type="entry name" value="Tyrosinase"/>
    <property type="match status" value="1"/>
</dbReference>
<dbReference type="OrthoDB" id="6132182at2759"/>
<dbReference type="GO" id="GO:0016491">
    <property type="term" value="F:oxidoreductase activity"/>
    <property type="evidence" value="ECO:0007669"/>
    <property type="project" value="InterPro"/>
</dbReference>
<dbReference type="GO" id="GO:0046872">
    <property type="term" value="F:metal ion binding"/>
    <property type="evidence" value="ECO:0007669"/>
    <property type="project" value="UniProtKB-KW"/>
</dbReference>